<name>A0A6S6P0H1_9MYCO</name>
<dbReference type="Proteomes" id="UP000515734">
    <property type="component" value="Chromosome"/>
</dbReference>
<dbReference type="PANTHER" id="PTHR47506">
    <property type="entry name" value="TRANSCRIPTIONAL REGULATORY PROTEIN"/>
    <property type="match status" value="1"/>
</dbReference>
<feature type="domain" description="HTH tetR-type" evidence="5">
    <location>
        <begin position="11"/>
        <end position="71"/>
    </location>
</feature>
<dbReference type="GO" id="GO:0003677">
    <property type="term" value="F:DNA binding"/>
    <property type="evidence" value="ECO:0007669"/>
    <property type="project" value="UniProtKB-UniRule"/>
</dbReference>
<reference evidence="6 7" key="1">
    <citation type="submission" date="2020-07" db="EMBL/GenBank/DDBJ databases">
        <title>Complete genome sequence of Mycolicibacterium litorale like strain isolated from cardiac implantable electronic device infection.</title>
        <authorList>
            <person name="Fukano H."/>
            <person name="Miyama H."/>
            <person name="Hoshino Y."/>
        </authorList>
    </citation>
    <scope>NUCLEOTIDE SEQUENCE [LARGE SCALE GENOMIC DNA]</scope>
    <source>
        <strain evidence="6 7">NIIDNTM18</strain>
    </source>
</reference>
<dbReference type="InterPro" id="IPR009057">
    <property type="entry name" value="Homeodomain-like_sf"/>
</dbReference>
<dbReference type="Gene3D" id="1.10.10.60">
    <property type="entry name" value="Homeodomain-like"/>
    <property type="match status" value="1"/>
</dbReference>
<evidence type="ECO:0000259" key="5">
    <source>
        <dbReference type="PROSITE" id="PS50977"/>
    </source>
</evidence>
<dbReference type="RefSeq" id="WP_232100517.1">
    <property type="nucleotide sequence ID" value="NZ_AP023287.1"/>
</dbReference>
<dbReference type="SUPFAM" id="SSF48498">
    <property type="entry name" value="Tetracyclin repressor-like, C-terminal domain"/>
    <property type="match status" value="1"/>
</dbReference>
<evidence type="ECO:0000313" key="6">
    <source>
        <dbReference type="EMBL" id="BCI51642.1"/>
    </source>
</evidence>
<dbReference type="SUPFAM" id="SSF46689">
    <property type="entry name" value="Homeodomain-like"/>
    <property type="match status" value="1"/>
</dbReference>
<dbReference type="EMBL" id="AP023287">
    <property type="protein sequence ID" value="BCI51642.1"/>
    <property type="molecule type" value="Genomic_DNA"/>
</dbReference>
<dbReference type="PANTHER" id="PTHR47506:SF1">
    <property type="entry name" value="HTH-TYPE TRANSCRIPTIONAL REGULATOR YJDC"/>
    <property type="match status" value="1"/>
</dbReference>
<keyword evidence="1" id="KW-0805">Transcription regulation</keyword>
<dbReference type="Pfam" id="PF00440">
    <property type="entry name" value="TetR_N"/>
    <property type="match status" value="1"/>
</dbReference>
<dbReference type="PROSITE" id="PS50977">
    <property type="entry name" value="HTH_TETR_2"/>
    <property type="match status" value="1"/>
</dbReference>
<keyword evidence="3" id="KW-0804">Transcription</keyword>
<evidence type="ECO:0000256" key="2">
    <source>
        <dbReference type="ARBA" id="ARBA00023125"/>
    </source>
</evidence>
<dbReference type="InterPro" id="IPR036271">
    <property type="entry name" value="Tet_transcr_reg_TetR-rel_C_sf"/>
</dbReference>
<accession>A0A6S6P0H1</accession>
<dbReference type="AlphaFoldDB" id="A0A6S6P0H1"/>
<dbReference type="Pfam" id="PF16925">
    <property type="entry name" value="TetR_C_13"/>
    <property type="match status" value="1"/>
</dbReference>
<feature type="DNA-binding region" description="H-T-H motif" evidence="4">
    <location>
        <begin position="34"/>
        <end position="53"/>
    </location>
</feature>
<proteinExistence type="predicted"/>
<gene>
    <name evidence="6" type="ORF">NIIDNTM18_09200</name>
</gene>
<protein>
    <recommendedName>
        <fullName evidence="5">HTH tetR-type domain-containing protein</fullName>
    </recommendedName>
</protein>
<dbReference type="InterPro" id="IPR011075">
    <property type="entry name" value="TetR_C"/>
</dbReference>
<evidence type="ECO:0000256" key="4">
    <source>
        <dbReference type="PROSITE-ProRule" id="PRU00335"/>
    </source>
</evidence>
<organism evidence="6 7">
    <name type="scientific">Mycolicibacterium litorale</name>
    <dbReference type="NCBI Taxonomy" id="758802"/>
    <lineage>
        <taxon>Bacteria</taxon>
        <taxon>Bacillati</taxon>
        <taxon>Actinomycetota</taxon>
        <taxon>Actinomycetes</taxon>
        <taxon>Mycobacteriales</taxon>
        <taxon>Mycobacteriaceae</taxon>
        <taxon>Mycolicibacterium</taxon>
    </lineage>
</organism>
<evidence type="ECO:0000256" key="1">
    <source>
        <dbReference type="ARBA" id="ARBA00023015"/>
    </source>
</evidence>
<keyword evidence="2 4" id="KW-0238">DNA-binding</keyword>
<evidence type="ECO:0000313" key="7">
    <source>
        <dbReference type="Proteomes" id="UP000515734"/>
    </source>
</evidence>
<sequence>MSETRFTRKGLAARGRIVDTTARLMFEHGVEGTTLEQVRAAADVSGSQLSHYFRGKDELTREVVAERRRQVARFHLQMGGLDSVEGLQGWADACVADAETVYRRGGCIYGSLAAELIEGEAQIRDDLAAGYDEWMTLFRKALTAMRKRGDLRADADPRHLAASLVIAHQGGAMLTFVTGDPEALRANVNAAVDYVRSFTA</sequence>
<dbReference type="InterPro" id="IPR001647">
    <property type="entry name" value="HTH_TetR"/>
</dbReference>
<evidence type="ECO:0000256" key="3">
    <source>
        <dbReference type="ARBA" id="ARBA00023163"/>
    </source>
</evidence>
<dbReference type="Gene3D" id="1.10.357.10">
    <property type="entry name" value="Tetracycline Repressor, domain 2"/>
    <property type="match status" value="1"/>
</dbReference>